<dbReference type="RefSeq" id="WP_182961461.1">
    <property type="nucleotide sequence ID" value="NZ_WNXC01000010.1"/>
</dbReference>
<evidence type="ECO:0000313" key="3">
    <source>
        <dbReference type="EMBL" id="MBB2151527.1"/>
    </source>
</evidence>
<feature type="domain" description="SCP" evidence="2">
    <location>
        <begin position="120"/>
        <end position="222"/>
    </location>
</feature>
<sequence>MKIIALALLLALPFTTPAPKLTIASPDDSWTKEELRMANTAGNANYLTAEEKDMVIYMNLARMDGARFFDTYFQDFLDAYNMKVKQYGNYNELKLSRNDSYYRSLRRDLEQVANFPVFWPDQALTNIAKGHAKDLNRNNYAGHTSKDGRTLNQRISTAYPKKSNGECIAFGFNTGLENVCMLLLDRGVPDLGHRKLILNKSAELNTVGLSIQPHPRYRYCAVIDFVSLPD</sequence>
<dbReference type="Pfam" id="PF00188">
    <property type="entry name" value="CAP"/>
    <property type="match status" value="1"/>
</dbReference>
<comment type="caution">
    <text evidence="3">The sequence shown here is derived from an EMBL/GenBank/DDBJ whole genome shotgun (WGS) entry which is preliminary data.</text>
</comment>
<feature type="chain" id="PRO_5047129925" evidence="1">
    <location>
        <begin position="21"/>
        <end position="230"/>
    </location>
</feature>
<keyword evidence="1" id="KW-0732">Signal</keyword>
<gene>
    <name evidence="3" type="ORF">GM920_21685</name>
</gene>
<dbReference type="PANTHER" id="PTHR31157:SF1">
    <property type="entry name" value="SCP DOMAIN-CONTAINING PROTEIN"/>
    <property type="match status" value="1"/>
</dbReference>
<feature type="signal peptide" evidence="1">
    <location>
        <begin position="1"/>
        <end position="20"/>
    </location>
</feature>
<dbReference type="EMBL" id="WNXC01000010">
    <property type="protein sequence ID" value="MBB2151527.1"/>
    <property type="molecule type" value="Genomic_DNA"/>
</dbReference>
<dbReference type="PANTHER" id="PTHR31157">
    <property type="entry name" value="SCP DOMAIN-CONTAINING PROTEIN"/>
    <property type="match status" value="1"/>
</dbReference>
<reference evidence="3 4" key="1">
    <citation type="submission" date="2019-11" db="EMBL/GenBank/DDBJ databases">
        <title>Description of Pedobacter sp. LMG 31462T.</title>
        <authorList>
            <person name="Carlier A."/>
            <person name="Qi S."/>
            <person name="Vandamme P."/>
        </authorList>
    </citation>
    <scope>NUCLEOTIDE SEQUENCE [LARGE SCALE GENOMIC DNA]</scope>
    <source>
        <strain evidence="3 4">LMG 31462</strain>
    </source>
</reference>
<dbReference type="CDD" id="cd05379">
    <property type="entry name" value="CAP_bacterial"/>
    <property type="match status" value="1"/>
</dbReference>
<dbReference type="Gene3D" id="3.40.33.10">
    <property type="entry name" value="CAP"/>
    <property type="match status" value="1"/>
</dbReference>
<evidence type="ECO:0000259" key="2">
    <source>
        <dbReference type="Pfam" id="PF00188"/>
    </source>
</evidence>
<name>A0ABR6F2T1_9SPHI</name>
<dbReference type="Proteomes" id="UP000636110">
    <property type="component" value="Unassembled WGS sequence"/>
</dbReference>
<dbReference type="InterPro" id="IPR014044">
    <property type="entry name" value="CAP_dom"/>
</dbReference>
<organism evidence="3 4">
    <name type="scientific">Pedobacter gandavensis</name>
    <dbReference type="NCBI Taxonomy" id="2679963"/>
    <lineage>
        <taxon>Bacteria</taxon>
        <taxon>Pseudomonadati</taxon>
        <taxon>Bacteroidota</taxon>
        <taxon>Sphingobacteriia</taxon>
        <taxon>Sphingobacteriales</taxon>
        <taxon>Sphingobacteriaceae</taxon>
        <taxon>Pedobacter</taxon>
    </lineage>
</organism>
<evidence type="ECO:0000313" key="4">
    <source>
        <dbReference type="Proteomes" id="UP000636110"/>
    </source>
</evidence>
<evidence type="ECO:0000256" key="1">
    <source>
        <dbReference type="SAM" id="SignalP"/>
    </source>
</evidence>
<dbReference type="InterPro" id="IPR035940">
    <property type="entry name" value="CAP_sf"/>
</dbReference>
<accession>A0ABR6F2T1</accession>
<protein>
    <submittedName>
        <fullName evidence="3">CAP domain-containing protein</fullName>
    </submittedName>
</protein>
<proteinExistence type="predicted"/>
<keyword evidence="4" id="KW-1185">Reference proteome</keyword>